<reference evidence="8 10" key="2">
    <citation type="journal article" date="2013" name="Nature">
        <title>Insights into bilaterian evolution from three spiralian genomes.</title>
        <authorList>
            <person name="Simakov O."/>
            <person name="Marletaz F."/>
            <person name="Cho S.J."/>
            <person name="Edsinger-Gonzales E."/>
            <person name="Havlak P."/>
            <person name="Hellsten U."/>
            <person name="Kuo D.H."/>
            <person name="Larsson T."/>
            <person name="Lv J."/>
            <person name="Arendt D."/>
            <person name="Savage R."/>
            <person name="Osoegawa K."/>
            <person name="de Jong P."/>
            <person name="Grimwood J."/>
            <person name="Chapman J.A."/>
            <person name="Shapiro H."/>
            <person name="Aerts A."/>
            <person name="Otillar R.P."/>
            <person name="Terry A.Y."/>
            <person name="Boore J.L."/>
            <person name="Grigoriev I.V."/>
            <person name="Lindberg D.R."/>
            <person name="Seaver E.C."/>
            <person name="Weisblat D.A."/>
            <person name="Putnam N.H."/>
            <person name="Rokhsar D.S."/>
        </authorList>
    </citation>
    <scope>NUCLEOTIDE SEQUENCE</scope>
</reference>
<accession>T1FVX3</accession>
<evidence type="ECO:0000256" key="2">
    <source>
        <dbReference type="ARBA" id="ARBA00022692"/>
    </source>
</evidence>
<reference evidence="9" key="3">
    <citation type="submission" date="2015-06" db="UniProtKB">
        <authorList>
            <consortium name="EnsemblMetazoa"/>
        </authorList>
    </citation>
    <scope>IDENTIFICATION</scope>
</reference>
<dbReference type="InterPro" id="IPR039493">
    <property type="entry name" value="TMEM248/TMEM219"/>
</dbReference>
<gene>
    <name evidence="9" type="primary">20212969</name>
    <name evidence="8" type="ORF">HELRODRAFT_194316</name>
</gene>
<evidence type="ECO:0000313" key="8">
    <source>
        <dbReference type="EMBL" id="ESN92284.1"/>
    </source>
</evidence>
<dbReference type="EMBL" id="AMQM01007697">
    <property type="status" value="NOT_ANNOTATED_CDS"/>
    <property type="molecule type" value="Genomic_DNA"/>
</dbReference>
<dbReference type="KEGG" id="hro:HELRODRAFT_194316"/>
<dbReference type="EMBL" id="KB097656">
    <property type="protein sequence ID" value="ESN92284.1"/>
    <property type="molecule type" value="Genomic_DNA"/>
</dbReference>
<dbReference type="CTD" id="20212969"/>
<feature type="region of interest" description="Disordered" evidence="5">
    <location>
        <begin position="306"/>
        <end position="346"/>
    </location>
</feature>
<reference evidence="10" key="1">
    <citation type="submission" date="2012-12" db="EMBL/GenBank/DDBJ databases">
        <authorList>
            <person name="Hellsten U."/>
            <person name="Grimwood J."/>
            <person name="Chapman J.A."/>
            <person name="Shapiro H."/>
            <person name="Aerts A."/>
            <person name="Otillar R.P."/>
            <person name="Terry A.Y."/>
            <person name="Boore J.L."/>
            <person name="Simakov O."/>
            <person name="Marletaz F."/>
            <person name="Cho S.-J."/>
            <person name="Edsinger-Gonzales E."/>
            <person name="Havlak P."/>
            <person name="Kuo D.-H."/>
            <person name="Larsson T."/>
            <person name="Lv J."/>
            <person name="Arendt D."/>
            <person name="Savage R."/>
            <person name="Osoegawa K."/>
            <person name="de Jong P."/>
            <person name="Lindberg D.R."/>
            <person name="Seaver E.C."/>
            <person name="Weisblat D.A."/>
            <person name="Putnam N.H."/>
            <person name="Grigoriev I.V."/>
            <person name="Rokhsar D.S."/>
        </authorList>
    </citation>
    <scope>NUCLEOTIDE SEQUENCE</scope>
</reference>
<dbReference type="EnsemblMetazoa" id="HelroT194316">
    <property type="protein sequence ID" value="HelroP194316"/>
    <property type="gene ID" value="HelroG194316"/>
</dbReference>
<evidence type="ECO:0000313" key="10">
    <source>
        <dbReference type="Proteomes" id="UP000015101"/>
    </source>
</evidence>
<evidence type="ECO:0000313" key="9">
    <source>
        <dbReference type="EnsemblMetazoa" id="HelroP194316"/>
    </source>
</evidence>
<keyword evidence="2 6" id="KW-0812">Transmembrane</keyword>
<evidence type="ECO:0000256" key="4">
    <source>
        <dbReference type="ARBA" id="ARBA00023136"/>
    </source>
</evidence>
<dbReference type="Pfam" id="PF14940">
    <property type="entry name" value="TMEM219"/>
    <property type="match status" value="1"/>
</dbReference>
<feature type="domain" description="TMEM248/TMEM219" evidence="7">
    <location>
        <begin position="104"/>
        <end position="301"/>
    </location>
</feature>
<feature type="compositionally biased region" description="Low complexity" evidence="5">
    <location>
        <begin position="324"/>
        <end position="346"/>
    </location>
</feature>
<name>T1FVX3_HELRO</name>
<dbReference type="OrthoDB" id="6329605at2759"/>
<comment type="subcellular location">
    <subcellularLocation>
        <location evidence="1">Membrane</location>
    </subcellularLocation>
</comment>
<evidence type="ECO:0000259" key="7">
    <source>
        <dbReference type="Pfam" id="PF14940"/>
    </source>
</evidence>
<dbReference type="HOGENOM" id="CLU_630518_0_0_1"/>
<feature type="transmembrane region" description="Helical" evidence="6">
    <location>
        <begin position="398"/>
        <end position="418"/>
    </location>
</feature>
<organism evidence="9 10">
    <name type="scientific">Helobdella robusta</name>
    <name type="common">Californian leech</name>
    <dbReference type="NCBI Taxonomy" id="6412"/>
    <lineage>
        <taxon>Eukaryota</taxon>
        <taxon>Metazoa</taxon>
        <taxon>Spiralia</taxon>
        <taxon>Lophotrochozoa</taxon>
        <taxon>Annelida</taxon>
        <taxon>Clitellata</taxon>
        <taxon>Hirudinea</taxon>
        <taxon>Rhynchobdellida</taxon>
        <taxon>Glossiphoniidae</taxon>
        <taxon>Helobdella</taxon>
    </lineage>
</organism>
<dbReference type="RefSeq" id="XP_009029655.1">
    <property type="nucleotide sequence ID" value="XM_009031407.1"/>
</dbReference>
<protein>
    <recommendedName>
        <fullName evidence="7">TMEM248/TMEM219 domain-containing protein</fullName>
    </recommendedName>
</protein>
<feature type="transmembrane region" description="Helical" evidence="6">
    <location>
        <begin position="114"/>
        <end position="135"/>
    </location>
</feature>
<dbReference type="AlphaFoldDB" id="T1FVX3"/>
<sequence>MNINRLTSIETSSPALPSSLTSVAEETSSNYEIHYIGASKRSISRSLSSSSTFFCFHSVMNFFTLAHLLRLLRLILQKIVMAFAEMTSIILSLKSLLMQSSVNLVSFCQMYPPAILFMINIALFAVLLTSIGFYVKVSDHVDSTEEWRSFLESFSKLELCIVALSNTTVAATPDSNDISSKKSQFNSLTKYETHSIPISLSIRPTQELLAWNSSILHLSTLMSGKHIGLEGDDSQAIINVTLLYKSQSNASLCNQGKLSSGCPIVENVVGCVQFKAPRNIFPENKHLQHCPVNQLSVAGMLADELTRNNPPINKKQNRIKSRKSSSNIKSSSSSSSGGNSRSSSSSSSRVYYGSLNWQMIGIDTIFYCRNRPTIRADFNLFLLKLPANVIDHETRQHLFRTSFFLASFVVVIVLYGACSSHHTHKNRTISSSSES</sequence>
<dbReference type="InterPro" id="IPR039587">
    <property type="entry name" value="TMEM248/TMEM219_dom"/>
</dbReference>
<keyword evidence="10" id="KW-1185">Reference proteome</keyword>
<dbReference type="Proteomes" id="UP000015101">
    <property type="component" value="Unassembled WGS sequence"/>
</dbReference>
<dbReference type="PANTHER" id="PTHR16002">
    <property type="entry name" value="TRANSMEMBRANE PROTEIN 248-LIKE"/>
    <property type="match status" value="1"/>
</dbReference>
<dbReference type="GO" id="GO:0016020">
    <property type="term" value="C:membrane"/>
    <property type="evidence" value="ECO:0007669"/>
    <property type="project" value="UniProtKB-SubCell"/>
</dbReference>
<feature type="transmembrane region" description="Helical" evidence="6">
    <location>
        <begin position="75"/>
        <end position="93"/>
    </location>
</feature>
<proteinExistence type="predicted"/>
<evidence type="ECO:0000256" key="1">
    <source>
        <dbReference type="ARBA" id="ARBA00004370"/>
    </source>
</evidence>
<evidence type="ECO:0000256" key="5">
    <source>
        <dbReference type="SAM" id="MobiDB-lite"/>
    </source>
</evidence>
<evidence type="ECO:0000256" key="3">
    <source>
        <dbReference type="ARBA" id="ARBA00022989"/>
    </source>
</evidence>
<dbReference type="GeneID" id="20212969"/>
<dbReference type="InParanoid" id="T1FVX3"/>
<evidence type="ECO:0000256" key="6">
    <source>
        <dbReference type="SAM" id="Phobius"/>
    </source>
</evidence>
<keyword evidence="4 6" id="KW-0472">Membrane</keyword>
<dbReference type="PANTHER" id="PTHR16002:SF4">
    <property type="entry name" value="TMEM248_TMEM219 DOMAIN-CONTAINING PROTEIN"/>
    <property type="match status" value="1"/>
</dbReference>
<keyword evidence="3 6" id="KW-1133">Transmembrane helix</keyword>